<evidence type="ECO:0000256" key="1">
    <source>
        <dbReference type="SAM" id="Phobius"/>
    </source>
</evidence>
<evidence type="ECO:0008006" key="4">
    <source>
        <dbReference type="Google" id="ProtNLM"/>
    </source>
</evidence>
<gene>
    <name evidence="2" type="ORF">CWE21_12770</name>
</gene>
<protein>
    <recommendedName>
        <fullName evidence="4">DUF3566 domain-containing protein</fullName>
    </recommendedName>
</protein>
<keyword evidence="1" id="KW-1133">Transmembrane helix</keyword>
<dbReference type="AlphaFoldDB" id="A0A432XBR0"/>
<sequence>MVAAGVSVVILFPLSILMGVISAISDTEGSVAVTFGFSLFSITLAPLFYGFTTYIFALIAAWMYNLVAQKTGGIAYRTQQEKAQEHEQHV</sequence>
<dbReference type="EMBL" id="PIPT01000011">
    <property type="protein sequence ID" value="RUO46007.1"/>
    <property type="molecule type" value="Genomic_DNA"/>
</dbReference>
<accession>A0A432XBR0</accession>
<organism evidence="2 3">
    <name type="scientific">Pseudidiomarina aquimaris</name>
    <dbReference type="NCBI Taxonomy" id="641841"/>
    <lineage>
        <taxon>Bacteria</taxon>
        <taxon>Pseudomonadati</taxon>
        <taxon>Pseudomonadota</taxon>
        <taxon>Gammaproteobacteria</taxon>
        <taxon>Alteromonadales</taxon>
        <taxon>Idiomarinaceae</taxon>
        <taxon>Pseudidiomarina</taxon>
    </lineage>
</organism>
<keyword evidence="1" id="KW-0812">Transmembrane</keyword>
<feature type="transmembrane region" description="Helical" evidence="1">
    <location>
        <begin position="47"/>
        <end position="67"/>
    </location>
</feature>
<keyword evidence="1" id="KW-0472">Membrane</keyword>
<name>A0A432XBR0_9GAMM</name>
<keyword evidence="3" id="KW-1185">Reference proteome</keyword>
<proteinExistence type="predicted"/>
<dbReference type="Proteomes" id="UP000286678">
    <property type="component" value="Unassembled WGS sequence"/>
</dbReference>
<comment type="caution">
    <text evidence="2">The sequence shown here is derived from an EMBL/GenBank/DDBJ whole genome shotgun (WGS) entry which is preliminary data.</text>
</comment>
<evidence type="ECO:0000313" key="2">
    <source>
        <dbReference type="EMBL" id="RUO46007.1"/>
    </source>
</evidence>
<evidence type="ECO:0000313" key="3">
    <source>
        <dbReference type="Proteomes" id="UP000286678"/>
    </source>
</evidence>
<reference evidence="3" key="1">
    <citation type="journal article" date="2018" name="Front. Microbiol.">
        <title>Genome-Based Analysis Reveals the Taxonomy and Diversity of the Family Idiomarinaceae.</title>
        <authorList>
            <person name="Liu Y."/>
            <person name="Lai Q."/>
            <person name="Shao Z."/>
        </authorList>
    </citation>
    <scope>NUCLEOTIDE SEQUENCE [LARGE SCALE GENOMIC DNA]</scope>
    <source>
        <strain evidence="3">SW15</strain>
    </source>
</reference>